<gene>
    <name evidence="1" type="ORF">bsdE14_24480</name>
</gene>
<keyword evidence="2" id="KW-1185">Reference proteome</keyword>
<accession>A0ABQ5N707</accession>
<reference evidence="1 2" key="1">
    <citation type="journal article" date="2024" name="Int. J. Syst. Evol. Microbiol.">
        <title>Clostridium omnivorum sp. nov., isolated from anoxic soil under the treatment of reductive soil disinfestation.</title>
        <authorList>
            <person name="Ueki A."/>
            <person name="Tonouchi A."/>
            <person name="Kaku N."/>
            <person name="Honma S."/>
            <person name="Ueki K."/>
        </authorList>
    </citation>
    <scope>NUCLEOTIDE SEQUENCE [LARGE SCALE GENOMIC DNA]</scope>
    <source>
        <strain evidence="1 2">E14</strain>
    </source>
</reference>
<name>A0ABQ5N707_9CLOT</name>
<evidence type="ECO:0000313" key="1">
    <source>
        <dbReference type="EMBL" id="GLC31038.1"/>
    </source>
</evidence>
<protein>
    <recommendedName>
        <fullName evidence="3">Dipeptidyl-peptidase IV</fullName>
    </recommendedName>
</protein>
<proteinExistence type="predicted"/>
<evidence type="ECO:0000313" key="2">
    <source>
        <dbReference type="Proteomes" id="UP001208567"/>
    </source>
</evidence>
<dbReference type="Proteomes" id="UP001208567">
    <property type="component" value="Unassembled WGS sequence"/>
</dbReference>
<dbReference type="Gene3D" id="2.130.10.10">
    <property type="entry name" value="YVTN repeat-like/Quinoprotein amine dehydrogenase"/>
    <property type="match status" value="1"/>
</dbReference>
<comment type="caution">
    <text evidence="1">The sequence shown here is derived from an EMBL/GenBank/DDBJ whole genome shotgun (WGS) entry which is preliminary data.</text>
</comment>
<evidence type="ECO:0008006" key="3">
    <source>
        <dbReference type="Google" id="ProtNLM"/>
    </source>
</evidence>
<organism evidence="1 2">
    <name type="scientific">Clostridium omnivorum</name>
    <dbReference type="NCBI Taxonomy" id="1604902"/>
    <lineage>
        <taxon>Bacteria</taxon>
        <taxon>Bacillati</taxon>
        <taxon>Bacillota</taxon>
        <taxon>Clostridia</taxon>
        <taxon>Eubacteriales</taxon>
        <taxon>Clostridiaceae</taxon>
        <taxon>Clostridium</taxon>
    </lineage>
</organism>
<dbReference type="SUPFAM" id="SSF82171">
    <property type="entry name" value="DPP6 N-terminal domain-like"/>
    <property type="match status" value="1"/>
</dbReference>
<sequence length="346" mass="40090">MIKKLIIWTVIPISIELCAFMYVDKSYLSQSNVVEIVKVNDKIEEKPKLQNISISDKAKDIKVSYDGKYVSYEEDGSLKLLDFNSGDLINIEKDKNNLISYYTWLPDRNRLYIAEKVTSNGGRPLIKMYSYDVDKKEKYEWVDNHENKTEIELQSKLSEVKEIAMSTLSSLAYIKIENPDKKYSIYRINVMTQLEKVKLKNTQVGKIGVTTTDDRLIYEDKKLNRLIIEGYNNAKKPLDNLLFLGVDYDNLIYLGVKQEEKISEILYGNVDEPIEKWSKVKLDKSTEREQLRVTLNGQVYLDSSENHELIDLKTNKKSTYEGKLVAICENSIAYLNNGKLYKVPVK</sequence>
<dbReference type="EMBL" id="BRXR01000001">
    <property type="protein sequence ID" value="GLC31038.1"/>
    <property type="molecule type" value="Genomic_DNA"/>
</dbReference>
<dbReference type="InterPro" id="IPR015943">
    <property type="entry name" value="WD40/YVTN_repeat-like_dom_sf"/>
</dbReference>